<evidence type="ECO:0000313" key="3">
    <source>
        <dbReference type="EMBL" id="CCH68353.1"/>
    </source>
</evidence>
<proteinExistence type="predicted"/>
<organism evidence="3 4">
    <name type="scientific">Richelia intracellularis HH01</name>
    <dbReference type="NCBI Taxonomy" id="1165094"/>
    <lineage>
        <taxon>Bacteria</taxon>
        <taxon>Bacillati</taxon>
        <taxon>Cyanobacteriota</taxon>
        <taxon>Cyanophyceae</taxon>
        <taxon>Nostocales</taxon>
        <taxon>Nostocaceae</taxon>
        <taxon>Richelia</taxon>
    </lineage>
</organism>
<evidence type="ECO:0000313" key="4">
    <source>
        <dbReference type="Proteomes" id="UP000053051"/>
    </source>
</evidence>
<keyword evidence="1" id="KW-0812">Transmembrane</keyword>
<keyword evidence="4" id="KW-1185">Reference proteome</keyword>
<accession>M1X1N1</accession>
<sequence length="259" mass="29123">MKVYPRDLLMKQFVNYLLDWQKNVFQRLTILLTIIISGILFTIPAVATGLYEMPSLQTINHNWIIDEAEVISRATENTINRTLEELTDQTDNQVRIVIIRRLDYGETSSSFAIALFKKWFPIPQEQVNKVLLVLDTLTNDAAIITGDKIKPLISDDIANSIVSETLMLPLRNGNKYNQSLLNTSNRMFAVLSGQPDPGPPAIVDNRQLEPNFPKAEDIDQGNAIAWVVGLLIAATIIPMATYYIYQINQTSSDGQDNLS</sequence>
<evidence type="ECO:0000256" key="1">
    <source>
        <dbReference type="SAM" id="Phobius"/>
    </source>
</evidence>
<dbReference type="EMBL" id="CAIY01000087">
    <property type="protein sequence ID" value="CCH68353.1"/>
    <property type="molecule type" value="Genomic_DNA"/>
</dbReference>
<feature type="transmembrane region" description="Helical" evidence="1">
    <location>
        <begin position="28"/>
        <end position="51"/>
    </location>
</feature>
<gene>
    <name evidence="3" type="ORF">RINTHH_21980</name>
</gene>
<dbReference type="AlphaFoldDB" id="M1X1N1"/>
<dbReference type="STRING" id="1165094.RINTHH_21980"/>
<evidence type="ECO:0000259" key="2">
    <source>
        <dbReference type="Pfam" id="PF04536"/>
    </source>
</evidence>
<feature type="domain" description="TPM" evidence="2">
    <location>
        <begin position="64"/>
        <end position="189"/>
    </location>
</feature>
<dbReference type="PANTHER" id="PTHR30373:SF2">
    <property type="entry name" value="UPF0603 PROTEIN YGCG"/>
    <property type="match status" value="1"/>
</dbReference>
<comment type="caution">
    <text evidence="3">The sequence shown here is derived from an EMBL/GenBank/DDBJ whole genome shotgun (WGS) entry which is preliminary data.</text>
</comment>
<feature type="transmembrane region" description="Helical" evidence="1">
    <location>
        <begin position="223"/>
        <end position="245"/>
    </location>
</feature>
<keyword evidence="1" id="KW-0472">Membrane</keyword>
<reference evidence="3 4" key="1">
    <citation type="submission" date="2012-05" db="EMBL/GenBank/DDBJ databases">
        <authorList>
            <person name="Hilton J."/>
        </authorList>
    </citation>
    <scope>NUCLEOTIDE SEQUENCE [LARGE SCALE GENOMIC DNA]</scope>
    <source>
        <strain evidence="3 4">HH01</strain>
    </source>
</reference>
<keyword evidence="1" id="KW-1133">Transmembrane helix</keyword>
<dbReference type="Pfam" id="PF04536">
    <property type="entry name" value="TPM_phosphatase"/>
    <property type="match status" value="1"/>
</dbReference>
<dbReference type="NCBIfam" id="NF047379">
    <property type="entry name" value="photo_II_Psb32"/>
    <property type="match status" value="1"/>
</dbReference>
<dbReference type="Proteomes" id="UP000053051">
    <property type="component" value="Unassembled WGS sequence"/>
</dbReference>
<dbReference type="InterPro" id="IPR007621">
    <property type="entry name" value="TPM_dom"/>
</dbReference>
<name>M1X1N1_9NOST</name>
<dbReference type="PANTHER" id="PTHR30373">
    <property type="entry name" value="UPF0603 PROTEIN YGCG"/>
    <property type="match status" value="1"/>
</dbReference>
<dbReference type="Gene3D" id="3.10.310.50">
    <property type="match status" value="1"/>
</dbReference>
<protein>
    <recommendedName>
        <fullName evidence="2">TPM domain-containing protein</fullName>
    </recommendedName>
</protein>
<reference evidence="4" key="2">
    <citation type="submission" date="2016-01" db="EMBL/GenBank/DDBJ databases">
        <title>Diatom-associated endosymboitic cyanobacterium lacks core nitrogen metabolism enzymes.</title>
        <authorList>
            <person name="Hilton J.A."/>
            <person name="Foster R.A."/>
            <person name="Tripp H.J."/>
            <person name="Carter B.J."/>
            <person name="Zehr J.P."/>
            <person name="Villareal T.A."/>
        </authorList>
    </citation>
    <scope>NUCLEOTIDE SEQUENCE [LARGE SCALE GENOMIC DNA]</scope>
    <source>
        <strain evidence="4">HH01</strain>
    </source>
</reference>